<dbReference type="NCBIfam" id="NF033640">
    <property type="entry name" value="N_Twi_rSAM"/>
    <property type="match status" value="1"/>
</dbReference>
<evidence type="ECO:0000313" key="1">
    <source>
        <dbReference type="EMBL" id="SVC18166.1"/>
    </source>
</evidence>
<proteinExistence type="predicted"/>
<protein>
    <recommendedName>
        <fullName evidence="2">4Fe4S-binding SPASM domain-containing protein</fullName>
    </recommendedName>
</protein>
<reference evidence="1" key="1">
    <citation type="submission" date="2018-05" db="EMBL/GenBank/DDBJ databases">
        <authorList>
            <person name="Lanie J.A."/>
            <person name="Ng W.-L."/>
            <person name="Kazmierczak K.M."/>
            <person name="Andrzejewski T.M."/>
            <person name="Davidsen T.M."/>
            <person name="Wayne K.J."/>
            <person name="Tettelin H."/>
            <person name="Glass J.I."/>
            <person name="Rusch D."/>
            <person name="Podicherti R."/>
            <person name="Tsui H.-C.T."/>
            <person name="Winkler M.E."/>
        </authorList>
    </citation>
    <scope>NUCLEOTIDE SEQUENCE</scope>
</reference>
<dbReference type="EMBL" id="UINC01077754">
    <property type="protein sequence ID" value="SVC18166.1"/>
    <property type="molecule type" value="Genomic_DNA"/>
</dbReference>
<dbReference type="AlphaFoldDB" id="A0A382K2D1"/>
<feature type="non-terminal residue" evidence="1">
    <location>
        <position position="171"/>
    </location>
</feature>
<dbReference type="Gene3D" id="3.20.20.70">
    <property type="entry name" value="Aldolase class I"/>
    <property type="match status" value="1"/>
</dbReference>
<accession>A0A382K2D1</accession>
<gene>
    <name evidence="1" type="ORF">METZ01_LOCUS271020</name>
</gene>
<name>A0A382K2D1_9ZZZZ</name>
<organism evidence="1">
    <name type="scientific">marine metagenome</name>
    <dbReference type="NCBI Taxonomy" id="408172"/>
    <lineage>
        <taxon>unclassified sequences</taxon>
        <taxon>metagenomes</taxon>
        <taxon>ecological metagenomes</taxon>
    </lineage>
</organism>
<dbReference type="InterPro" id="IPR013785">
    <property type="entry name" value="Aldolase_TIM"/>
</dbReference>
<evidence type="ECO:0008006" key="2">
    <source>
        <dbReference type="Google" id="ProtNLM"/>
    </source>
</evidence>
<sequence>MTENKLPSDTFCILPWIHLSTRPDGSMRVCCTANASAVGATNDKLYGGRVGIVKTDDGLPANLNNSDLNSSWNNSYMRNVRNQMLAGEKPASCLKCYKEEAAGHRSKRQWETDYWIRDGIDVDELVKETYEDGSTDSKLRYIDIRMGTKCQLGCIMCSPHDSSGWVKDWNA</sequence>